<organism evidence="1 2">
    <name type="scientific">Pseudomonas marginalis</name>
    <name type="common">Pseudomonas panacis</name>
    <dbReference type="NCBI Taxonomy" id="298"/>
    <lineage>
        <taxon>Bacteria</taxon>
        <taxon>Pseudomonadati</taxon>
        <taxon>Pseudomonadota</taxon>
        <taxon>Gammaproteobacteria</taxon>
        <taxon>Pseudomonadales</taxon>
        <taxon>Pseudomonadaceae</taxon>
        <taxon>Pseudomonas</taxon>
    </lineage>
</organism>
<protein>
    <recommendedName>
        <fullName evidence="3">DUF4177 domain-containing protein</fullName>
    </recommendedName>
</protein>
<gene>
    <name evidence="1" type="ORF">FIV41_03115</name>
</gene>
<comment type="caution">
    <text evidence="1">The sequence shown here is derived from an EMBL/GenBank/DDBJ whole genome shotgun (WGS) entry which is preliminary data.</text>
</comment>
<evidence type="ECO:0008006" key="3">
    <source>
        <dbReference type="Google" id="ProtNLM"/>
    </source>
</evidence>
<accession>A0A9X9BYQ0</accession>
<name>A0A9X9BYQ0_PSEMA</name>
<dbReference type="Proteomes" id="UP000316123">
    <property type="component" value="Unassembled WGS sequence"/>
</dbReference>
<reference evidence="1 2" key="1">
    <citation type="submission" date="2019-06" db="EMBL/GenBank/DDBJ databases">
        <title>Pseudomonas bimorpha sp. nov. isolated from bovine raw milk and skim milk concentrate.</title>
        <authorList>
            <person name="Hofmann K."/>
            <person name="Huptas C."/>
            <person name="Doll E."/>
            <person name="Scherer S."/>
            <person name="Wenning M."/>
        </authorList>
    </citation>
    <scope>NUCLEOTIDE SEQUENCE [LARGE SCALE GENOMIC DNA]</scope>
    <source>
        <strain evidence="1 2">DSM 13124</strain>
    </source>
</reference>
<dbReference type="OrthoDB" id="6910307at2"/>
<evidence type="ECO:0000313" key="1">
    <source>
        <dbReference type="EMBL" id="TWR63119.1"/>
    </source>
</evidence>
<dbReference type="AlphaFoldDB" id="A0A9X9BYQ0"/>
<dbReference type="RefSeq" id="WP_074843718.1">
    <property type="nucleotide sequence ID" value="NZ_FNSU01000001.1"/>
</dbReference>
<sequence length="103" mass="11957">MIRQTFEYHTEFSPLEYIVQTKKLLMFKSEEPTAEPDTQGFLQNPDRKQRLAQLGHEGWDLVSVQPVVRGEIKVGNHNAQSWAYGFALPTGYLLFFKRQIQSV</sequence>
<proteinExistence type="predicted"/>
<evidence type="ECO:0000313" key="2">
    <source>
        <dbReference type="Proteomes" id="UP000316123"/>
    </source>
</evidence>
<dbReference type="EMBL" id="VFEQ01000001">
    <property type="protein sequence ID" value="TWR63119.1"/>
    <property type="molecule type" value="Genomic_DNA"/>
</dbReference>